<sequence>MRIAVVKRKLKEFRHDEQCTDELARDVTGEVVYGNVPDEHEDTGK</sequence>
<reference evidence="1 2" key="1">
    <citation type="submission" date="2024-10" db="EMBL/GenBank/DDBJ databases">
        <title>Updated reference genomes for cyclostephanoid diatoms.</title>
        <authorList>
            <person name="Roberts W.R."/>
            <person name="Alverson A.J."/>
        </authorList>
    </citation>
    <scope>NUCLEOTIDE SEQUENCE [LARGE SCALE GENOMIC DNA]</scope>
    <source>
        <strain evidence="1 2">AJA232-27</strain>
    </source>
</reference>
<proteinExistence type="predicted"/>
<accession>A0ABD3MT79</accession>
<name>A0ABD3MT79_9STRA</name>
<protein>
    <submittedName>
        <fullName evidence="1">Uncharacterized protein</fullName>
    </submittedName>
</protein>
<gene>
    <name evidence="1" type="ORF">ACHAWU_002776</name>
</gene>
<dbReference type="AlphaFoldDB" id="A0ABD3MT79"/>
<keyword evidence="2" id="KW-1185">Reference proteome</keyword>
<evidence type="ECO:0000313" key="1">
    <source>
        <dbReference type="EMBL" id="KAL3766061.1"/>
    </source>
</evidence>
<dbReference type="EMBL" id="JALLBG020000089">
    <property type="protein sequence ID" value="KAL3766061.1"/>
    <property type="molecule type" value="Genomic_DNA"/>
</dbReference>
<comment type="caution">
    <text evidence="1">The sequence shown here is derived from an EMBL/GenBank/DDBJ whole genome shotgun (WGS) entry which is preliminary data.</text>
</comment>
<organism evidence="1 2">
    <name type="scientific">Discostella pseudostelligera</name>
    <dbReference type="NCBI Taxonomy" id="259834"/>
    <lineage>
        <taxon>Eukaryota</taxon>
        <taxon>Sar</taxon>
        <taxon>Stramenopiles</taxon>
        <taxon>Ochrophyta</taxon>
        <taxon>Bacillariophyta</taxon>
        <taxon>Coscinodiscophyceae</taxon>
        <taxon>Thalassiosirophycidae</taxon>
        <taxon>Stephanodiscales</taxon>
        <taxon>Stephanodiscaceae</taxon>
        <taxon>Discostella</taxon>
    </lineage>
</organism>
<evidence type="ECO:0000313" key="2">
    <source>
        <dbReference type="Proteomes" id="UP001530293"/>
    </source>
</evidence>
<dbReference type="Proteomes" id="UP001530293">
    <property type="component" value="Unassembled WGS sequence"/>
</dbReference>